<keyword evidence="3" id="KW-0804">Transcription</keyword>
<protein>
    <submittedName>
        <fullName evidence="5">AraC family transcriptional regulator</fullName>
    </submittedName>
</protein>
<keyword evidence="1" id="KW-0805">Transcription regulation</keyword>
<dbReference type="EMBL" id="JANYMP010000024">
    <property type="protein sequence ID" value="MCS7482459.1"/>
    <property type="molecule type" value="Genomic_DNA"/>
</dbReference>
<dbReference type="SUPFAM" id="SSF46689">
    <property type="entry name" value="Homeodomain-like"/>
    <property type="match status" value="2"/>
</dbReference>
<dbReference type="Gene3D" id="1.10.10.60">
    <property type="entry name" value="Homeodomain-like"/>
    <property type="match status" value="2"/>
</dbReference>
<dbReference type="InterPro" id="IPR009057">
    <property type="entry name" value="Homeodomain-like_sf"/>
</dbReference>
<organism evidence="5 6">
    <name type="scientific">Umezawaea endophytica</name>
    <dbReference type="NCBI Taxonomy" id="1654476"/>
    <lineage>
        <taxon>Bacteria</taxon>
        <taxon>Bacillati</taxon>
        <taxon>Actinomycetota</taxon>
        <taxon>Actinomycetes</taxon>
        <taxon>Pseudonocardiales</taxon>
        <taxon>Pseudonocardiaceae</taxon>
        <taxon>Umezawaea</taxon>
    </lineage>
</organism>
<sequence length="306" mass="33324">MDVLGEALANVRIGRAEACTVREAGSWGWRYPAFAGSGFHWVISGDAWLLTPDEPPRRLAPGDVVFTPAGGEHGLSHAPATLSALPRAVAKDHLPQPAQADVEFLCGAYWLDHHPVPSYLRSLPDVIAVSPDHDRHPHLRPLFDLVRANLVDTGPGAGVTRPALLDLVLTHLLKQWLADNRGEESPETTDPAMAEALRRIHAAPSHPWTVAELSAIVGLSRTAFVARFTTAVGRPPKRYLTGWRLSCAARLLRETDAPLASIARRVGYSTEFALSHAFRRQYGVPPGRFRALGRPSSDDLPVSAER</sequence>
<dbReference type="InterPro" id="IPR018060">
    <property type="entry name" value="HTH_AraC"/>
</dbReference>
<gene>
    <name evidence="5" type="ORF">NZH93_36915</name>
</gene>
<dbReference type="GO" id="GO:0003700">
    <property type="term" value="F:DNA-binding transcription factor activity"/>
    <property type="evidence" value="ECO:0007669"/>
    <property type="project" value="InterPro"/>
</dbReference>
<dbReference type="PROSITE" id="PS01124">
    <property type="entry name" value="HTH_ARAC_FAMILY_2"/>
    <property type="match status" value="1"/>
</dbReference>
<dbReference type="SMART" id="SM00342">
    <property type="entry name" value="HTH_ARAC"/>
    <property type="match status" value="1"/>
</dbReference>
<dbReference type="GO" id="GO:0043565">
    <property type="term" value="F:sequence-specific DNA binding"/>
    <property type="evidence" value="ECO:0007669"/>
    <property type="project" value="InterPro"/>
</dbReference>
<comment type="caution">
    <text evidence="5">The sequence shown here is derived from an EMBL/GenBank/DDBJ whole genome shotgun (WGS) entry which is preliminary data.</text>
</comment>
<reference evidence="5" key="1">
    <citation type="submission" date="2022-08" db="EMBL/GenBank/DDBJ databases">
        <authorList>
            <person name="Tistechok S."/>
            <person name="Samborskyy M."/>
            <person name="Roman I."/>
        </authorList>
    </citation>
    <scope>NUCLEOTIDE SEQUENCE</scope>
    <source>
        <strain evidence="5">DSM 103496</strain>
    </source>
</reference>
<dbReference type="InterPro" id="IPR014710">
    <property type="entry name" value="RmlC-like_jellyroll"/>
</dbReference>
<dbReference type="PANTHER" id="PTHR46796">
    <property type="entry name" value="HTH-TYPE TRANSCRIPTIONAL ACTIVATOR RHAS-RELATED"/>
    <property type="match status" value="1"/>
</dbReference>
<evidence type="ECO:0000259" key="4">
    <source>
        <dbReference type="PROSITE" id="PS01124"/>
    </source>
</evidence>
<evidence type="ECO:0000256" key="3">
    <source>
        <dbReference type="ARBA" id="ARBA00023163"/>
    </source>
</evidence>
<name>A0A9X3A443_9PSEU</name>
<proteinExistence type="predicted"/>
<keyword evidence="2" id="KW-0238">DNA-binding</keyword>
<dbReference type="PROSITE" id="PS00041">
    <property type="entry name" value="HTH_ARAC_FAMILY_1"/>
    <property type="match status" value="1"/>
</dbReference>
<evidence type="ECO:0000256" key="2">
    <source>
        <dbReference type="ARBA" id="ARBA00023125"/>
    </source>
</evidence>
<dbReference type="Pfam" id="PF12852">
    <property type="entry name" value="Cupin_6"/>
    <property type="match status" value="1"/>
</dbReference>
<keyword evidence="6" id="KW-1185">Reference proteome</keyword>
<dbReference type="InterPro" id="IPR050204">
    <property type="entry name" value="AraC_XylS_family_regulators"/>
</dbReference>
<dbReference type="AlphaFoldDB" id="A0A9X3A443"/>
<dbReference type="InterPro" id="IPR011051">
    <property type="entry name" value="RmlC_Cupin_sf"/>
</dbReference>
<dbReference type="Proteomes" id="UP001141259">
    <property type="component" value="Unassembled WGS sequence"/>
</dbReference>
<dbReference type="PANTHER" id="PTHR46796:SF13">
    <property type="entry name" value="HTH-TYPE TRANSCRIPTIONAL ACTIVATOR RHAS"/>
    <property type="match status" value="1"/>
</dbReference>
<feature type="domain" description="HTH araC/xylS-type" evidence="4">
    <location>
        <begin position="194"/>
        <end position="292"/>
    </location>
</feature>
<accession>A0A9X3A443</accession>
<evidence type="ECO:0000256" key="1">
    <source>
        <dbReference type="ARBA" id="ARBA00023015"/>
    </source>
</evidence>
<dbReference type="Gene3D" id="2.60.120.10">
    <property type="entry name" value="Jelly Rolls"/>
    <property type="match status" value="1"/>
</dbReference>
<dbReference type="SUPFAM" id="SSF51182">
    <property type="entry name" value="RmlC-like cupins"/>
    <property type="match status" value="1"/>
</dbReference>
<dbReference type="InterPro" id="IPR032783">
    <property type="entry name" value="AraC_lig"/>
</dbReference>
<dbReference type="InterPro" id="IPR018062">
    <property type="entry name" value="HTH_AraC-typ_CS"/>
</dbReference>
<dbReference type="Pfam" id="PF12833">
    <property type="entry name" value="HTH_18"/>
    <property type="match status" value="1"/>
</dbReference>
<evidence type="ECO:0000313" key="5">
    <source>
        <dbReference type="EMBL" id="MCS7482459.1"/>
    </source>
</evidence>
<dbReference type="RefSeq" id="WP_259627924.1">
    <property type="nucleotide sequence ID" value="NZ_JANYMP010000024.1"/>
</dbReference>
<evidence type="ECO:0000313" key="6">
    <source>
        <dbReference type="Proteomes" id="UP001141259"/>
    </source>
</evidence>